<keyword evidence="2" id="KW-0732">Signal</keyword>
<evidence type="ECO:0000313" key="4">
    <source>
        <dbReference type="EMBL" id="RCX05459.1"/>
    </source>
</evidence>
<feature type="domain" description="DUF4476" evidence="3">
    <location>
        <begin position="198"/>
        <end position="285"/>
    </location>
</feature>
<reference evidence="4 5" key="1">
    <citation type="submission" date="2018-07" db="EMBL/GenBank/DDBJ databases">
        <title>Genomic Encyclopedia of Type Strains, Phase IV (KMG-IV): sequencing the most valuable type-strain genomes for metagenomic binning, comparative biology and taxonomic classification.</title>
        <authorList>
            <person name="Goeker M."/>
        </authorList>
    </citation>
    <scope>NUCLEOTIDE SEQUENCE [LARGE SCALE GENOMIC DNA]</scope>
    <source>
        <strain evidence="4 5">DSM 21410</strain>
    </source>
</reference>
<accession>A0A369A822</accession>
<feature type="chain" id="PRO_5016727837" evidence="2">
    <location>
        <begin position="23"/>
        <end position="291"/>
    </location>
</feature>
<dbReference type="Pfam" id="PF14771">
    <property type="entry name" value="DUF4476"/>
    <property type="match status" value="1"/>
</dbReference>
<organism evidence="4 5">
    <name type="scientific">Schleiferia thermophila</name>
    <dbReference type="NCBI Taxonomy" id="884107"/>
    <lineage>
        <taxon>Bacteria</taxon>
        <taxon>Pseudomonadati</taxon>
        <taxon>Bacteroidota</taxon>
        <taxon>Flavobacteriia</taxon>
        <taxon>Flavobacteriales</taxon>
        <taxon>Schleiferiaceae</taxon>
        <taxon>Schleiferia</taxon>
    </lineage>
</organism>
<evidence type="ECO:0000256" key="2">
    <source>
        <dbReference type="SAM" id="SignalP"/>
    </source>
</evidence>
<comment type="caution">
    <text evidence="4">The sequence shown here is derived from an EMBL/GenBank/DDBJ whole genome shotgun (WGS) entry which is preliminary data.</text>
</comment>
<dbReference type="AlphaFoldDB" id="A0A369A822"/>
<dbReference type="Proteomes" id="UP000253517">
    <property type="component" value="Unassembled WGS sequence"/>
</dbReference>
<dbReference type="InterPro" id="IPR028011">
    <property type="entry name" value="DUF4476"/>
</dbReference>
<protein>
    <submittedName>
        <fullName evidence="4">Uncharacterized protein DUF4476</fullName>
    </submittedName>
</protein>
<evidence type="ECO:0000259" key="3">
    <source>
        <dbReference type="Pfam" id="PF14771"/>
    </source>
</evidence>
<sequence length="291" mass="33187">MTRPIQWMIALAFSWVASPGMSQTLVITARDGIQFTAGVDSVYYNLRWKNSIAFPLRQGMKSFFVVTKGDSAVFQKKIPSLNEIHHFVLEQKENSNQVALFYRGLLSAVPDTVELVREKTSIALQKAKSTLPSFNRKDTSPVSVIPTPPSELSTQESDQSLHRHNRESPTHDSKEPPNIVPAHQDTTQTKPKEENPLPNAFASVVSAVKQAEFEFEKIMLLRGYITEHKTNTEELKVFAGLLTYDLTRLQLLKEAFPYTLDKFNYRNLISVFDFELSKQTFENFIKENDQQ</sequence>
<gene>
    <name evidence="4" type="ORF">DES35_101745</name>
</gene>
<evidence type="ECO:0000313" key="5">
    <source>
        <dbReference type="Proteomes" id="UP000253517"/>
    </source>
</evidence>
<feature type="signal peptide" evidence="2">
    <location>
        <begin position="1"/>
        <end position="22"/>
    </location>
</feature>
<evidence type="ECO:0000256" key="1">
    <source>
        <dbReference type="SAM" id="MobiDB-lite"/>
    </source>
</evidence>
<dbReference type="RefSeq" id="WP_037356221.1">
    <property type="nucleotide sequence ID" value="NZ_BHZF01000001.1"/>
</dbReference>
<name>A0A369A822_9FLAO</name>
<feature type="region of interest" description="Disordered" evidence="1">
    <location>
        <begin position="133"/>
        <end position="197"/>
    </location>
</feature>
<proteinExistence type="predicted"/>
<keyword evidence="5" id="KW-1185">Reference proteome</keyword>
<dbReference type="EMBL" id="QPJS01000001">
    <property type="protein sequence ID" value="RCX05459.1"/>
    <property type="molecule type" value="Genomic_DNA"/>
</dbReference>
<feature type="compositionally biased region" description="Basic and acidic residues" evidence="1">
    <location>
        <begin position="166"/>
        <end position="175"/>
    </location>
</feature>